<dbReference type="Proteomes" id="UP000438448">
    <property type="component" value="Unassembled WGS sequence"/>
</dbReference>
<dbReference type="Gene3D" id="1.20.5.3310">
    <property type="match status" value="1"/>
</dbReference>
<evidence type="ECO:0000256" key="1">
    <source>
        <dbReference type="ARBA" id="ARBA00004162"/>
    </source>
</evidence>
<dbReference type="GO" id="GO:0008320">
    <property type="term" value="F:protein transmembrane transporter activity"/>
    <property type="evidence" value="ECO:0007669"/>
    <property type="project" value="UniProtKB-UniRule"/>
</dbReference>
<comment type="similarity">
    <text evidence="9">Belongs to the TatA/E family.</text>
</comment>
<evidence type="ECO:0000256" key="7">
    <source>
        <dbReference type="ARBA" id="ARBA00023010"/>
    </source>
</evidence>
<keyword evidence="7 9" id="KW-0811">Translocation</keyword>
<keyword evidence="4 9" id="KW-0812">Transmembrane</keyword>
<feature type="region of interest" description="Disordered" evidence="10">
    <location>
        <begin position="43"/>
        <end position="68"/>
    </location>
</feature>
<evidence type="ECO:0000256" key="2">
    <source>
        <dbReference type="ARBA" id="ARBA00022448"/>
    </source>
</evidence>
<evidence type="ECO:0000256" key="10">
    <source>
        <dbReference type="SAM" id="MobiDB-lite"/>
    </source>
</evidence>
<dbReference type="RefSeq" id="WP_153412930.1">
    <property type="nucleotide sequence ID" value="NZ_WEGK01000011.1"/>
</dbReference>
<keyword evidence="5 9" id="KW-0653">Protein transport</keyword>
<dbReference type="EMBL" id="WEGK01000011">
    <property type="protein sequence ID" value="MQY21829.1"/>
    <property type="molecule type" value="Genomic_DNA"/>
</dbReference>
<dbReference type="GO" id="GO:0043953">
    <property type="term" value="P:protein transport by the Tat complex"/>
    <property type="evidence" value="ECO:0007669"/>
    <property type="project" value="UniProtKB-UniRule"/>
</dbReference>
<keyword evidence="2 9" id="KW-0813">Transport</keyword>
<accession>A0A7K0D8B4</accession>
<comment type="caution">
    <text evidence="11">The sequence shown here is derived from an EMBL/GenBank/DDBJ whole genome shotgun (WGS) entry which is preliminary data.</text>
</comment>
<dbReference type="OrthoDB" id="5245163at2"/>
<organism evidence="11 12">
    <name type="scientific">Nocardia macrotermitis</name>
    <dbReference type="NCBI Taxonomy" id="2585198"/>
    <lineage>
        <taxon>Bacteria</taxon>
        <taxon>Bacillati</taxon>
        <taxon>Actinomycetota</taxon>
        <taxon>Actinomycetes</taxon>
        <taxon>Mycobacteriales</taxon>
        <taxon>Nocardiaceae</taxon>
        <taxon>Nocardia</taxon>
    </lineage>
</organism>
<evidence type="ECO:0000256" key="3">
    <source>
        <dbReference type="ARBA" id="ARBA00022475"/>
    </source>
</evidence>
<evidence type="ECO:0000256" key="9">
    <source>
        <dbReference type="HAMAP-Rule" id="MF_00236"/>
    </source>
</evidence>
<keyword evidence="6 9" id="KW-1133">Transmembrane helix</keyword>
<dbReference type="Pfam" id="PF02416">
    <property type="entry name" value="TatA_B_E"/>
    <property type="match status" value="1"/>
</dbReference>
<keyword evidence="8 9" id="KW-0472">Membrane</keyword>
<dbReference type="PANTHER" id="PTHR42982:SF8">
    <property type="entry name" value="SEC-INDEPENDENT PROTEIN TRANSLOCASE PROTEIN TATA"/>
    <property type="match status" value="1"/>
</dbReference>
<dbReference type="NCBIfam" id="TIGR01411">
    <property type="entry name" value="tatAE"/>
    <property type="match status" value="1"/>
</dbReference>
<evidence type="ECO:0000256" key="6">
    <source>
        <dbReference type="ARBA" id="ARBA00022989"/>
    </source>
</evidence>
<dbReference type="InterPro" id="IPR006312">
    <property type="entry name" value="TatA/E"/>
</dbReference>
<dbReference type="NCBIfam" id="NF001854">
    <property type="entry name" value="PRK00575.1"/>
    <property type="match status" value="1"/>
</dbReference>
<dbReference type="PANTHER" id="PTHR42982">
    <property type="entry name" value="SEC-INDEPENDENT PROTEIN TRANSLOCASE PROTEIN TATA"/>
    <property type="match status" value="1"/>
</dbReference>
<gene>
    <name evidence="11" type="primary">tatA_2</name>
    <name evidence="9" type="synonym">tatA</name>
    <name evidence="11" type="ORF">NRB20_49420</name>
</gene>
<protein>
    <recommendedName>
        <fullName evidence="9">Sec-independent protein translocase protein TatA</fullName>
    </recommendedName>
</protein>
<comment type="function">
    <text evidence="9">Part of the twin-arginine translocation (Tat) system that transports large folded proteins containing a characteristic twin-arginine motif in their signal peptide across membranes. TatA could form the protein-conducting channel of the Tat system.</text>
</comment>
<sequence>MGALSPTHLLIVVGVLVVLFGAKRLPEAARGAGRSLRIFKSEVREMQSENSEPPHAQESGPEPERAATAIARPMPAATVSAFEAGARPEPHPAVPEPGKVLSEK</sequence>
<name>A0A7K0D8B4_9NOCA</name>
<feature type="region of interest" description="Disordered" evidence="10">
    <location>
        <begin position="82"/>
        <end position="104"/>
    </location>
</feature>
<evidence type="ECO:0000256" key="8">
    <source>
        <dbReference type="ARBA" id="ARBA00023136"/>
    </source>
</evidence>
<keyword evidence="3 9" id="KW-1003">Cell membrane</keyword>
<evidence type="ECO:0000313" key="12">
    <source>
        <dbReference type="Proteomes" id="UP000438448"/>
    </source>
</evidence>
<dbReference type="AlphaFoldDB" id="A0A7K0D8B4"/>
<comment type="subcellular location">
    <subcellularLocation>
        <location evidence="1 9">Cell membrane</location>
        <topology evidence="1 9">Single-pass membrane protein</topology>
    </subcellularLocation>
</comment>
<dbReference type="InterPro" id="IPR003369">
    <property type="entry name" value="TatA/B/E"/>
</dbReference>
<dbReference type="HAMAP" id="MF_00236">
    <property type="entry name" value="TatA_E"/>
    <property type="match status" value="1"/>
</dbReference>
<dbReference type="GO" id="GO:0033281">
    <property type="term" value="C:TAT protein transport complex"/>
    <property type="evidence" value="ECO:0007669"/>
    <property type="project" value="UniProtKB-UniRule"/>
</dbReference>
<reference evidence="11 12" key="1">
    <citation type="submission" date="2019-10" db="EMBL/GenBank/DDBJ databases">
        <title>Nocardia macrotermitis sp. nov. and Nocardia aurantia sp. nov., isolated from the gut of fungus growing-termite Macrotermes natalensis.</title>
        <authorList>
            <person name="Benndorf R."/>
            <person name="Schwitalla J."/>
            <person name="Martin K."/>
            <person name="De Beer W."/>
            <person name="Kaster A.-K."/>
            <person name="Vollmers J."/>
            <person name="Poulsen M."/>
            <person name="Beemelmanns C."/>
        </authorList>
    </citation>
    <scope>NUCLEOTIDE SEQUENCE [LARGE SCALE GENOMIC DNA]</scope>
    <source>
        <strain evidence="11 12">RB20</strain>
    </source>
</reference>
<keyword evidence="12" id="KW-1185">Reference proteome</keyword>
<evidence type="ECO:0000256" key="5">
    <source>
        <dbReference type="ARBA" id="ARBA00022927"/>
    </source>
</evidence>
<evidence type="ECO:0000313" key="11">
    <source>
        <dbReference type="EMBL" id="MQY21829.1"/>
    </source>
</evidence>
<comment type="subunit">
    <text evidence="9">The Tat system comprises two distinct complexes: a TatABC complex, containing multiple copies of TatA, TatB and TatC subunits, and a separate TatA complex, containing only TatA subunits. Substrates initially bind to the TatABC complex, which probably triggers association of the separate TatA complex to form the active translocon.</text>
</comment>
<proteinExistence type="inferred from homology"/>
<evidence type="ECO:0000256" key="4">
    <source>
        <dbReference type="ARBA" id="ARBA00022692"/>
    </source>
</evidence>